<protein>
    <submittedName>
        <fullName evidence="5">Lytic transglycosylase domain-containing protein</fullName>
    </submittedName>
</protein>
<gene>
    <name evidence="5" type="ORF">HUK38_07155</name>
</gene>
<proteinExistence type="inferred from homology"/>
<comment type="similarity">
    <text evidence="1">Belongs to the transglycosylase Slt family.</text>
</comment>
<dbReference type="Pfam" id="PF13511">
    <property type="entry name" value="DUF4124"/>
    <property type="match status" value="1"/>
</dbReference>
<feature type="signal peptide" evidence="2">
    <location>
        <begin position="1"/>
        <end position="24"/>
    </location>
</feature>
<dbReference type="CDD" id="cd00254">
    <property type="entry name" value="LT-like"/>
    <property type="match status" value="1"/>
</dbReference>
<keyword evidence="6" id="KW-1185">Reference proteome</keyword>
<evidence type="ECO:0000256" key="2">
    <source>
        <dbReference type="SAM" id="SignalP"/>
    </source>
</evidence>
<dbReference type="PANTHER" id="PTHR37423:SF2">
    <property type="entry name" value="MEMBRANE-BOUND LYTIC MUREIN TRANSGLYCOSYLASE C"/>
    <property type="match status" value="1"/>
</dbReference>
<dbReference type="Gene3D" id="1.10.530.10">
    <property type="match status" value="1"/>
</dbReference>
<accession>A0A839HFV2</accession>
<dbReference type="InterPro" id="IPR025392">
    <property type="entry name" value="DUF4124"/>
</dbReference>
<dbReference type="GO" id="GO:0000270">
    <property type="term" value="P:peptidoglycan metabolic process"/>
    <property type="evidence" value="ECO:0007669"/>
    <property type="project" value="InterPro"/>
</dbReference>
<dbReference type="InterPro" id="IPR023346">
    <property type="entry name" value="Lysozyme-like_dom_sf"/>
</dbReference>
<reference evidence="5 6" key="1">
    <citation type="journal article" date="2020" name="Arch. Microbiol.">
        <title>The genome sequence of the giant phototrophic gammaproteobacterium Thiospirillum jenense gives insight into its physiological properties and phylogenetic relationships.</title>
        <authorList>
            <person name="Imhoff J.F."/>
            <person name="Meyer T.E."/>
            <person name="Kyndt J.A."/>
        </authorList>
    </citation>
    <scope>NUCLEOTIDE SEQUENCE [LARGE SCALE GENOMIC DNA]</scope>
    <source>
        <strain evidence="5 6">DSM 216</strain>
    </source>
</reference>
<evidence type="ECO:0000256" key="1">
    <source>
        <dbReference type="ARBA" id="ARBA00007734"/>
    </source>
</evidence>
<comment type="caution">
    <text evidence="5">The sequence shown here is derived from an EMBL/GenBank/DDBJ whole genome shotgun (WGS) entry which is preliminary data.</text>
</comment>
<evidence type="ECO:0000259" key="4">
    <source>
        <dbReference type="Pfam" id="PF13511"/>
    </source>
</evidence>
<dbReference type="RefSeq" id="WP_182583633.1">
    <property type="nucleotide sequence ID" value="NZ_JABVCQ010000012.1"/>
</dbReference>
<dbReference type="InterPro" id="IPR000189">
    <property type="entry name" value="Transglyc_AS"/>
</dbReference>
<dbReference type="EMBL" id="JABVCQ010000012">
    <property type="protein sequence ID" value="MBB1126007.1"/>
    <property type="molecule type" value="Genomic_DNA"/>
</dbReference>
<evidence type="ECO:0000259" key="3">
    <source>
        <dbReference type="Pfam" id="PF01464"/>
    </source>
</evidence>
<name>A0A839HFV2_9GAMM</name>
<dbReference type="GO" id="GO:0016020">
    <property type="term" value="C:membrane"/>
    <property type="evidence" value="ECO:0007669"/>
    <property type="project" value="InterPro"/>
</dbReference>
<evidence type="ECO:0000313" key="5">
    <source>
        <dbReference type="EMBL" id="MBB1126007.1"/>
    </source>
</evidence>
<evidence type="ECO:0000313" key="6">
    <source>
        <dbReference type="Proteomes" id="UP000548632"/>
    </source>
</evidence>
<dbReference type="Proteomes" id="UP000548632">
    <property type="component" value="Unassembled WGS sequence"/>
</dbReference>
<feature type="domain" description="Transglycosylase SLT" evidence="3">
    <location>
        <begin position="123"/>
        <end position="219"/>
    </location>
</feature>
<dbReference type="AlphaFoldDB" id="A0A839HFV2"/>
<organism evidence="5 6">
    <name type="scientific">Thiospirillum jenense</name>
    <dbReference type="NCBI Taxonomy" id="1653858"/>
    <lineage>
        <taxon>Bacteria</taxon>
        <taxon>Pseudomonadati</taxon>
        <taxon>Pseudomonadota</taxon>
        <taxon>Gammaproteobacteria</taxon>
        <taxon>Chromatiales</taxon>
        <taxon>Chromatiaceae</taxon>
        <taxon>Thiospirillum</taxon>
    </lineage>
</organism>
<dbReference type="SUPFAM" id="SSF53955">
    <property type="entry name" value="Lysozyme-like"/>
    <property type="match status" value="1"/>
</dbReference>
<dbReference type="InterPro" id="IPR008258">
    <property type="entry name" value="Transglycosylase_SLT_dom_1"/>
</dbReference>
<dbReference type="Pfam" id="PF01464">
    <property type="entry name" value="SLT"/>
    <property type="match status" value="1"/>
</dbReference>
<keyword evidence="2" id="KW-0732">Signal</keyword>
<dbReference type="GO" id="GO:0008933">
    <property type="term" value="F:peptidoglycan lytic transglycosylase activity"/>
    <property type="evidence" value="ECO:0007669"/>
    <property type="project" value="InterPro"/>
</dbReference>
<dbReference type="PROSITE" id="PS00922">
    <property type="entry name" value="TRANSGLYCOSYLASE"/>
    <property type="match status" value="1"/>
</dbReference>
<sequence length="249" mass="27902">MNIKRIWSFGLGMLALVLTCSVTADVYKYTDDKGNVIFSDVMLTNTDLQLEWKRSNHTLVANNQAQLQELVASRRAAQLLEQQTATAAAVARARQLLAQSRTPTVPAPPSATVAARRAYYHHLIERTANQYGLWPSLLHAVIRTESNYRADALSSAGACGLMQLMPDTAARFKVRDIWDPAENIRGGASYLRWLLDLFQNDLRLALAGYNAGENAVKRYGYEIPPYPETVGYVRKVLQFLRAERESVRS</sequence>
<dbReference type="PANTHER" id="PTHR37423">
    <property type="entry name" value="SOLUBLE LYTIC MUREIN TRANSGLYCOSYLASE-RELATED"/>
    <property type="match status" value="1"/>
</dbReference>
<feature type="domain" description="DUF4124" evidence="4">
    <location>
        <begin position="14"/>
        <end position="78"/>
    </location>
</feature>
<feature type="chain" id="PRO_5032611724" evidence="2">
    <location>
        <begin position="25"/>
        <end position="249"/>
    </location>
</feature>